<dbReference type="RefSeq" id="XP_060411523.1">
    <property type="nucleotide sequence ID" value="XM_060552286.1"/>
</dbReference>
<proteinExistence type="predicted"/>
<dbReference type="Proteomes" id="UP001230504">
    <property type="component" value="Unassembled WGS sequence"/>
</dbReference>
<comment type="caution">
    <text evidence="1">The sequence shown here is derived from an EMBL/GenBank/DDBJ whole genome shotgun (WGS) entry which is preliminary data.</text>
</comment>
<organism evidence="1 2">
    <name type="scientific">Colletotrichum navitas</name>
    <dbReference type="NCBI Taxonomy" id="681940"/>
    <lineage>
        <taxon>Eukaryota</taxon>
        <taxon>Fungi</taxon>
        <taxon>Dikarya</taxon>
        <taxon>Ascomycota</taxon>
        <taxon>Pezizomycotina</taxon>
        <taxon>Sordariomycetes</taxon>
        <taxon>Hypocreomycetidae</taxon>
        <taxon>Glomerellales</taxon>
        <taxon>Glomerellaceae</taxon>
        <taxon>Colletotrichum</taxon>
        <taxon>Colletotrichum graminicola species complex</taxon>
    </lineage>
</organism>
<accession>A0AAD8PTJ7</accession>
<name>A0AAD8PTJ7_9PEZI</name>
<keyword evidence="2" id="KW-1185">Reference proteome</keyword>
<dbReference type="GeneID" id="85436526"/>
<protein>
    <submittedName>
        <fullName evidence="1">Uncharacterized protein</fullName>
    </submittedName>
</protein>
<dbReference type="EMBL" id="JAHLJV010000054">
    <property type="protein sequence ID" value="KAK1580486.1"/>
    <property type="molecule type" value="Genomic_DNA"/>
</dbReference>
<evidence type="ECO:0000313" key="1">
    <source>
        <dbReference type="EMBL" id="KAK1580486.1"/>
    </source>
</evidence>
<sequence>MVRHGNVLAWFPRRGSPGFRFSIIRLARRFDRARRWSWYLLSSVPSVVVRRAKMHKSSHEWHPSQGPLCPSQQLEALPLSPAWVALVGHERLDCAVCRTRDRRPHERLVNRVPRTSAIETPSSPMHVHCRWHRAQMIIIAPLFRVGSGNGGLLVASGSGTARCPHVAKDKDGAGRASSSGRCQSLPYRASASPALRVWILRTDLRLNSIPARRARARTGPSLPS</sequence>
<dbReference type="AlphaFoldDB" id="A0AAD8PTJ7"/>
<evidence type="ECO:0000313" key="2">
    <source>
        <dbReference type="Proteomes" id="UP001230504"/>
    </source>
</evidence>
<reference evidence="1" key="1">
    <citation type="submission" date="2021-06" db="EMBL/GenBank/DDBJ databases">
        <title>Comparative genomics, transcriptomics and evolutionary studies reveal genomic signatures of adaptation to plant cell wall in hemibiotrophic fungi.</title>
        <authorList>
            <consortium name="DOE Joint Genome Institute"/>
            <person name="Baroncelli R."/>
            <person name="Diaz J.F."/>
            <person name="Benocci T."/>
            <person name="Peng M."/>
            <person name="Battaglia E."/>
            <person name="Haridas S."/>
            <person name="Andreopoulos W."/>
            <person name="Labutti K."/>
            <person name="Pangilinan J."/>
            <person name="Floch G.L."/>
            <person name="Makela M.R."/>
            <person name="Henrissat B."/>
            <person name="Grigoriev I.V."/>
            <person name="Crouch J.A."/>
            <person name="De Vries R.P."/>
            <person name="Sukno S.A."/>
            <person name="Thon M.R."/>
        </authorList>
    </citation>
    <scope>NUCLEOTIDE SEQUENCE</scope>
    <source>
        <strain evidence="1">CBS 125086</strain>
    </source>
</reference>
<gene>
    <name evidence="1" type="ORF">LY79DRAFT_301807</name>
</gene>